<keyword evidence="3" id="KW-1185">Reference proteome</keyword>
<feature type="compositionally biased region" description="Polar residues" evidence="1">
    <location>
        <begin position="24"/>
        <end position="34"/>
    </location>
</feature>
<reference evidence="2 3" key="1">
    <citation type="journal article" date="2020" name="BMC Genomics">
        <title>Intraspecific diversification of the crop wild relative Brassica cretica Lam. using demographic model selection.</title>
        <authorList>
            <person name="Kioukis A."/>
            <person name="Michalopoulou V.A."/>
            <person name="Briers L."/>
            <person name="Pirintsos S."/>
            <person name="Studholme D.J."/>
            <person name="Pavlidis P."/>
            <person name="Sarris P.F."/>
        </authorList>
    </citation>
    <scope>NUCLEOTIDE SEQUENCE [LARGE SCALE GENOMIC DNA]</scope>
    <source>
        <strain evidence="3">cv. PFS-1207/04</strain>
    </source>
</reference>
<proteinExistence type="predicted"/>
<evidence type="ECO:0000313" key="3">
    <source>
        <dbReference type="Proteomes" id="UP000266723"/>
    </source>
</evidence>
<sequence>MWEKKSYLQTHPIFRKTVGARPNTDGQTVKQSQWGHHESKLKKVVKGQKENPKERKSERIEACGFWVPLLVRLLLCPSGVCGNTLRRWRVWKLLRRLVCSVPNLSLEYSQRSGPSFIALFPE</sequence>
<evidence type="ECO:0000256" key="1">
    <source>
        <dbReference type="SAM" id="MobiDB-lite"/>
    </source>
</evidence>
<feature type="region of interest" description="Disordered" evidence="1">
    <location>
        <begin position="18"/>
        <end position="57"/>
    </location>
</feature>
<feature type="compositionally biased region" description="Basic and acidic residues" evidence="1">
    <location>
        <begin position="47"/>
        <end position="57"/>
    </location>
</feature>
<dbReference type="EMBL" id="QGKV02000299">
    <property type="protein sequence ID" value="KAF3597160.1"/>
    <property type="molecule type" value="Genomic_DNA"/>
</dbReference>
<name>A0ABQ7ELC4_BRACR</name>
<organism evidence="2 3">
    <name type="scientific">Brassica cretica</name>
    <name type="common">Mustard</name>
    <dbReference type="NCBI Taxonomy" id="69181"/>
    <lineage>
        <taxon>Eukaryota</taxon>
        <taxon>Viridiplantae</taxon>
        <taxon>Streptophyta</taxon>
        <taxon>Embryophyta</taxon>
        <taxon>Tracheophyta</taxon>
        <taxon>Spermatophyta</taxon>
        <taxon>Magnoliopsida</taxon>
        <taxon>eudicotyledons</taxon>
        <taxon>Gunneridae</taxon>
        <taxon>Pentapetalae</taxon>
        <taxon>rosids</taxon>
        <taxon>malvids</taxon>
        <taxon>Brassicales</taxon>
        <taxon>Brassicaceae</taxon>
        <taxon>Brassiceae</taxon>
        <taxon>Brassica</taxon>
    </lineage>
</organism>
<protein>
    <submittedName>
        <fullName evidence="2">Uncharacterized protein</fullName>
    </submittedName>
</protein>
<dbReference type="Proteomes" id="UP000266723">
    <property type="component" value="Unassembled WGS sequence"/>
</dbReference>
<comment type="caution">
    <text evidence="2">The sequence shown here is derived from an EMBL/GenBank/DDBJ whole genome shotgun (WGS) entry which is preliminary data.</text>
</comment>
<gene>
    <name evidence="2" type="ORF">DY000_02025034</name>
</gene>
<accession>A0ABQ7ELC4</accession>
<evidence type="ECO:0000313" key="2">
    <source>
        <dbReference type="EMBL" id="KAF3597160.1"/>
    </source>
</evidence>